<feature type="domain" description="HTH marR-type" evidence="2">
    <location>
        <begin position="1"/>
        <end position="111"/>
    </location>
</feature>
<dbReference type="Proteomes" id="UP000008311">
    <property type="component" value="Unassembled WGS sequence"/>
</dbReference>
<dbReference type="GO" id="GO:0006950">
    <property type="term" value="P:response to stress"/>
    <property type="evidence" value="ECO:0000318"/>
    <property type="project" value="GO_Central"/>
</dbReference>
<dbReference type="InterPro" id="IPR036390">
    <property type="entry name" value="WH_DNA-bd_sf"/>
</dbReference>
<dbReference type="InterPro" id="IPR039422">
    <property type="entry name" value="MarR/SlyA-like"/>
</dbReference>
<proteinExistence type="predicted"/>
<feature type="compositionally biased region" description="Basic residues" evidence="1">
    <location>
        <begin position="11"/>
        <end position="23"/>
    </location>
</feature>
<keyword evidence="4" id="KW-1185">Reference proteome</keyword>
<dbReference type="PANTHER" id="PTHR33164:SF43">
    <property type="entry name" value="HTH-TYPE TRANSCRIPTIONAL REPRESSOR YETL"/>
    <property type="match status" value="1"/>
</dbReference>
<dbReference type="Pfam" id="PF01047">
    <property type="entry name" value="MarR"/>
    <property type="match status" value="1"/>
</dbReference>
<dbReference type="InterPro" id="IPR000835">
    <property type="entry name" value="HTH_MarR-typ"/>
</dbReference>
<dbReference type="PANTHER" id="PTHR33164">
    <property type="entry name" value="TRANSCRIPTIONAL REGULATOR, MARR FAMILY"/>
    <property type="match status" value="1"/>
</dbReference>
<name>B9TFI8_RICCO</name>
<dbReference type="GO" id="GO:0003700">
    <property type="term" value="F:DNA-binding transcription factor activity"/>
    <property type="evidence" value="ECO:0007669"/>
    <property type="project" value="InterPro"/>
</dbReference>
<evidence type="ECO:0000259" key="2">
    <source>
        <dbReference type="PROSITE" id="PS50995"/>
    </source>
</evidence>
<dbReference type="InterPro" id="IPR036388">
    <property type="entry name" value="WH-like_DNA-bd_sf"/>
</dbReference>
<dbReference type="AlphaFoldDB" id="B9TFI8"/>
<gene>
    <name evidence="3" type="ORF">RCOM_1784260</name>
</gene>
<feature type="region of interest" description="Disordered" evidence="1">
    <location>
        <begin position="140"/>
        <end position="205"/>
    </location>
</feature>
<accession>B9TFI8</accession>
<evidence type="ECO:0000313" key="3">
    <source>
        <dbReference type="EMBL" id="EEF25375.1"/>
    </source>
</evidence>
<evidence type="ECO:0000313" key="4">
    <source>
        <dbReference type="Proteomes" id="UP000008311"/>
    </source>
</evidence>
<protein>
    <recommendedName>
        <fullName evidence="2">HTH marR-type domain-containing protein</fullName>
    </recommendedName>
</protein>
<dbReference type="PROSITE" id="PS50995">
    <property type="entry name" value="HTH_MARR_2"/>
    <property type="match status" value="1"/>
</dbReference>
<evidence type="ECO:0000256" key="1">
    <source>
        <dbReference type="SAM" id="MobiDB-lite"/>
    </source>
</evidence>
<organism evidence="3 4">
    <name type="scientific">Ricinus communis</name>
    <name type="common">Castor bean</name>
    <dbReference type="NCBI Taxonomy" id="3988"/>
    <lineage>
        <taxon>Eukaryota</taxon>
        <taxon>Viridiplantae</taxon>
        <taxon>Streptophyta</taxon>
        <taxon>Embryophyta</taxon>
        <taxon>Tracheophyta</taxon>
        <taxon>Spermatophyta</taxon>
        <taxon>Magnoliopsida</taxon>
        <taxon>eudicotyledons</taxon>
        <taxon>Gunneridae</taxon>
        <taxon>Pentapetalae</taxon>
        <taxon>rosids</taxon>
        <taxon>fabids</taxon>
        <taxon>Malpighiales</taxon>
        <taxon>Euphorbiaceae</taxon>
        <taxon>Acalyphoideae</taxon>
        <taxon>Acalypheae</taxon>
        <taxon>Ricinus</taxon>
    </lineage>
</organism>
<dbReference type="EMBL" id="EQ979832">
    <property type="protein sequence ID" value="EEF25375.1"/>
    <property type="molecule type" value="Genomic_DNA"/>
</dbReference>
<sequence>MCAGAADARAVRHHRHAGQHARHVVQGTGRQDADHQGHLTGVIERLEQKGLVERQRNDCDKRSFFVRLTPEGERTFCTVFPEVIAQGGKVFAQFTDDDFARLEKTLSELKTVIMAGQKDECPFENLTAGRRQACQIRQTHYRQPAAGRGARRRSAPGSADRRGAQRRRPDLPPDRRLDPQQLHERGRGIVRPGPERRVAGHRRAGGRLRRYLQRAITNLLVGGKRRLKKS</sequence>
<dbReference type="Gene3D" id="1.10.10.10">
    <property type="entry name" value="Winged helix-like DNA-binding domain superfamily/Winged helix DNA-binding domain"/>
    <property type="match status" value="1"/>
</dbReference>
<feature type="compositionally biased region" description="Basic and acidic residues" evidence="1">
    <location>
        <begin position="159"/>
        <end position="198"/>
    </location>
</feature>
<dbReference type="InParanoid" id="B9TFI8"/>
<reference evidence="4" key="1">
    <citation type="journal article" date="2010" name="Nat. Biotechnol.">
        <title>Draft genome sequence of the oilseed species Ricinus communis.</title>
        <authorList>
            <person name="Chan A.P."/>
            <person name="Crabtree J."/>
            <person name="Zhao Q."/>
            <person name="Lorenzi H."/>
            <person name="Orvis J."/>
            <person name="Puiu D."/>
            <person name="Melake-Berhan A."/>
            <person name="Jones K.M."/>
            <person name="Redman J."/>
            <person name="Chen G."/>
            <person name="Cahoon E.B."/>
            <person name="Gedil M."/>
            <person name="Stanke M."/>
            <person name="Haas B.J."/>
            <person name="Wortman J.R."/>
            <person name="Fraser-Liggett C.M."/>
            <person name="Ravel J."/>
            <person name="Rabinowicz P.D."/>
        </authorList>
    </citation>
    <scope>NUCLEOTIDE SEQUENCE [LARGE SCALE GENOMIC DNA]</scope>
    <source>
        <strain evidence="4">cv. Hale</strain>
    </source>
</reference>
<dbReference type="GO" id="GO:0006355">
    <property type="term" value="P:regulation of DNA-templated transcription"/>
    <property type="evidence" value="ECO:0000318"/>
    <property type="project" value="GO_Central"/>
</dbReference>
<dbReference type="SUPFAM" id="SSF46785">
    <property type="entry name" value="Winged helix' DNA-binding domain"/>
    <property type="match status" value="1"/>
</dbReference>
<dbReference type="PRINTS" id="PR00598">
    <property type="entry name" value="HTHMARR"/>
</dbReference>
<feature type="region of interest" description="Disordered" evidence="1">
    <location>
        <begin position="1"/>
        <end position="33"/>
    </location>
</feature>